<keyword evidence="8 9" id="KW-0961">Cell wall biogenesis/degradation</keyword>
<dbReference type="GO" id="GO:0071555">
    <property type="term" value="P:cell wall organization"/>
    <property type="evidence" value="ECO:0007669"/>
    <property type="project" value="UniProtKB-UniRule"/>
</dbReference>
<evidence type="ECO:0000256" key="5">
    <source>
        <dbReference type="ARBA" id="ARBA00022801"/>
    </source>
</evidence>
<keyword evidence="5" id="KW-0378">Hydrolase</keyword>
<evidence type="ECO:0000256" key="8">
    <source>
        <dbReference type="ARBA" id="ARBA00023316"/>
    </source>
</evidence>
<feature type="active site" description="Nucleophile" evidence="9">
    <location>
        <position position="191"/>
    </location>
</feature>
<comment type="caution">
    <text evidence="11">The sequence shown here is derived from an EMBL/GenBank/DDBJ whole genome shotgun (WGS) entry which is preliminary data.</text>
</comment>
<dbReference type="FunFam" id="2.40.440.10:FF:000002">
    <property type="entry name" value="L,D-transpeptidase ErfK/SrfK"/>
    <property type="match status" value="1"/>
</dbReference>
<dbReference type="GO" id="GO:0018104">
    <property type="term" value="P:peptidoglycan-protein cross-linking"/>
    <property type="evidence" value="ECO:0007669"/>
    <property type="project" value="TreeGrafter"/>
</dbReference>
<sequence>MLRRTFLLGLGTMAVSGCVSTQPVPVLNVAPPPPAVPPMYQALPNEEFPLPAVDMARFDPAFWRMEVDYVTDEKPGTLIVDTPNRYLYHVHAGGRATRYGIGVGRDGFAWAGRAKVAYKRKWPRWTPPDEMVARQPELEPYSIANGGMAPGLKNPLGARALYIHKDGKDTIYRIHGSMEAWTIGKSVSSGCIRLINHDIIHLYDHVRDGSTLVVIPDDSMRHLLV</sequence>
<reference evidence="11" key="2">
    <citation type="submission" date="2020-09" db="EMBL/GenBank/DDBJ databases">
        <authorList>
            <person name="Sun Q."/>
            <person name="Zhou Y."/>
        </authorList>
    </citation>
    <scope>NUCLEOTIDE SEQUENCE</scope>
    <source>
        <strain evidence="11">CGMCC 1.15320</strain>
    </source>
</reference>
<keyword evidence="6 9" id="KW-0133">Cell shape</keyword>
<dbReference type="PANTHER" id="PTHR30582">
    <property type="entry name" value="L,D-TRANSPEPTIDASE"/>
    <property type="match status" value="1"/>
</dbReference>
<dbReference type="Gene3D" id="2.40.440.10">
    <property type="entry name" value="L,D-transpeptidase catalytic domain-like"/>
    <property type="match status" value="1"/>
</dbReference>
<dbReference type="EMBL" id="BMIF01000001">
    <property type="protein sequence ID" value="GGA54719.1"/>
    <property type="molecule type" value="Genomic_DNA"/>
</dbReference>
<name>A0A916VZ55_9HYPH</name>
<dbReference type="InterPro" id="IPR038063">
    <property type="entry name" value="Transpep_catalytic_dom"/>
</dbReference>
<proteinExistence type="inferred from homology"/>
<evidence type="ECO:0000256" key="9">
    <source>
        <dbReference type="PROSITE-ProRule" id="PRU01373"/>
    </source>
</evidence>
<evidence type="ECO:0000256" key="7">
    <source>
        <dbReference type="ARBA" id="ARBA00022984"/>
    </source>
</evidence>
<evidence type="ECO:0000256" key="1">
    <source>
        <dbReference type="ARBA" id="ARBA00004752"/>
    </source>
</evidence>
<dbReference type="PROSITE" id="PS51257">
    <property type="entry name" value="PROKAR_LIPOPROTEIN"/>
    <property type="match status" value="1"/>
</dbReference>
<dbReference type="PROSITE" id="PS52029">
    <property type="entry name" value="LD_TPASE"/>
    <property type="match status" value="1"/>
</dbReference>
<organism evidence="11 12">
    <name type="scientific">Nitratireductor aestuarii</name>
    <dbReference type="NCBI Taxonomy" id="1735103"/>
    <lineage>
        <taxon>Bacteria</taxon>
        <taxon>Pseudomonadati</taxon>
        <taxon>Pseudomonadota</taxon>
        <taxon>Alphaproteobacteria</taxon>
        <taxon>Hyphomicrobiales</taxon>
        <taxon>Phyllobacteriaceae</taxon>
        <taxon>Nitratireductor</taxon>
    </lineage>
</organism>
<feature type="active site" description="Proton donor/acceptor" evidence="9">
    <location>
        <position position="175"/>
    </location>
</feature>
<evidence type="ECO:0000256" key="2">
    <source>
        <dbReference type="ARBA" id="ARBA00005992"/>
    </source>
</evidence>
<dbReference type="InterPro" id="IPR050979">
    <property type="entry name" value="LD-transpeptidase"/>
</dbReference>
<protein>
    <submittedName>
        <fullName evidence="11">L,D-transpeptidase</fullName>
    </submittedName>
</protein>
<evidence type="ECO:0000313" key="11">
    <source>
        <dbReference type="EMBL" id="GGA54719.1"/>
    </source>
</evidence>
<reference evidence="11" key="1">
    <citation type="journal article" date="2014" name="Int. J. Syst. Evol. Microbiol.">
        <title>Complete genome sequence of Corynebacterium casei LMG S-19264T (=DSM 44701T), isolated from a smear-ripened cheese.</title>
        <authorList>
            <consortium name="US DOE Joint Genome Institute (JGI-PGF)"/>
            <person name="Walter F."/>
            <person name="Albersmeier A."/>
            <person name="Kalinowski J."/>
            <person name="Ruckert C."/>
        </authorList>
    </citation>
    <scope>NUCLEOTIDE SEQUENCE</scope>
    <source>
        <strain evidence="11">CGMCC 1.15320</strain>
    </source>
</reference>
<dbReference type="RefSeq" id="WP_244630192.1">
    <property type="nucleotide sequence ID" value="NZ_BMIF01000001.1"/>
</dbReference>
<dbReference type="GO" id="GO:0008360">
    <property type="term" value="P:regulation of cell shape"/>
    <property type="evidence" value="ECO:0007669"/>
    <property type="project" value="UniProtKB-UniRule"/>
</dbReference>
<comment type="pathway">
    <text evidence="1 9">Cell wall biogenesis; peptidoglycan biosynthesis.</text>
</comment>
<comment type="similarity">
    <text evidence="2">Belongs to the YkuD family.</text>
</comment>
<dbReference type="GO" id="GO:0016757">
    <property type="term" value="F:glycosyltransferase activity"/>
    <property type="evidence" value="ECO:0007669"/>
    <property type="project" value="UniProtKB-KW"/>
</dbReference>
<dbReference type="GO" id="GO:0071972">
    <property type="term" value="F:peptidoglycan L,D-transpeptidase activity"/>
    <property type="evidence" value="ECO:0007669"/>
    <property type="project" value="TreeGrafter"/>
</dbReference>
<dbReference type="CDD" id="cd16913">
    <property type="entry name" value="YkuD_like"/>
    <property type="match status" value="1"/>
</dbReference>
<gene>
    <name evidence="11" type="ORF">GCM10011385_05400</name>
</gene>
<dbReference type="PANTHER" id="PTHR30582:SF24">
    <property type="entry name" value="L,D-TRANSPEPTIDASE ERFK_SRFK-RELATED"/>
    <property type="match status" value="1"/>
</dbReference>
<feature type="domain" description="L,D-TPase catalytic" evidence="10">
    <location>
        <begin position="76"/>
        <end position="215"/>
    </location>
</feature>
<dbReference type="Proteomes" id="UP000636264">
    <property type="component" value="Unassembled WGS sequence"/>
</dbReference>
<keyword evidence="3" id="KW-0328">Glycosyltransferase</keyword>
<keyword evidence="4" id="KW-0808">Transferase</keyword>
<evidence type="ECO:0000256" key="3">
    <source>
        <dbReference type="ARBA" id="ARBA00022676"/>
    </source>
</evidence>
<evidence type="ECO:0000256" key="4">
    <source>
        <dbReference type="ARBA" id="ARBA00022679"/>
    </source>
</evidence>
<keyword evidence="12" id="KW-1185">Reference proteome</keyword>
<evidence type="ECO:0000313" key="12">
    <source>
        <dbReference type="Proteomes" id="UP000636264"/>
    </source>
</evidence>
<keyword evidence="7 9" id="KW-0573">Peptidoglycan synthesis</keyword>
<dbReference type="AlphaFoldDB" id="A0A916VZ55"/>
<accession>A0A916VZ55</accession>
<dbReference type="GO" id="GO:0005576">
    <property type="term" value="C:extracellular region"/>
    <property type="evidence" value="ECO:0007669"/>
    <property type="project" value="TreeGrafter"/>
</dbReference>
<evidence type="ECO:0000256" key="6">
    <source>
        <dbReference type="ARBA" id="ARBA00022960"/>
    </source>
</evidence>
<dbReference type="InterPro" id="IPR005490">
    <property type="entry name" value="LD_TPept_cat_dom"/>
</dbReference>
<dbReference type="Pfam" id="PF03734">
    <property type="entry name" value="YkuD"/>
    <property type="match status" value="1"/>
</dbReference>
<evidence type="ECO:0000259" key="10">
    <source>
        <dbReference type="PROSITE" id="PS52029"/>
    </source>
</evidence>
<dbReference type="SUPFAM" id="SSF141523">
    <property type="entry name" value="L,D-transpeptidase catalytic domain-like"/>
    <property type="match status" value="1"/>
</dbReference>